<comment type="caution">
    <text evidence="3">The sequence shown here is derived from an EMBL/GenBank/DDBJ whole genome shotgun (WGS) entry which is preliminary data.</text>
</comment>
<dbReference type="AlphaFoldDB" id="A0A953JC34"/>
<sequence length="121" mass="13295">MGELKRSVFIVERDPELRSTLAAAFLHSGYSVQVADTVGKAAALIRDGCGCRQPFDLVLVCIVDKSDLDDVADLQRLSIPLPVLTIADDADKLLIVDLLHRKQGDFLEHFFKTNTKASEPS</sequence>
<dbReference type="PROSITE" id="PS50110">
    <property type="entry name" value="RESPONSE_REGULATORY"/>
    <property type="match status" value="1"/>
</dbReference>
<proteinExistence type="predicted"/>
<dbReference type="GO" id="GO:0000160">
    <property type="term" value="P:phosphorelay signal transduction system"/>
    <property type="evidence" value="ECO:0007669"/>
    <property type="project" value="InterPro"/>
</dbReference>
<dbReference type="InterPro" id="IPR011006">
    <property type="entry name" value="CheY-like_superfamily"/>
</dbReference>
<protein>
    <recommendedName>
        <fullName evidence="2">Response regulatory domain-containing protein</fullName>
    </recommendedName>
</protein>
<dbReference type="SUPFAM" id="SSF52172">
    <property type="entry name" value="CheY-like"/>
    <property type="match status" value="1"/>
</dbReference>
<feature type="domain" description="Response regulatory" evidence="2">
    <location>
        <begin position="7"/>
        <end position="121"/>
    </location>
</feature>
<dbReference type="Proteomes" id="UP000705867">
    <property type="component" value="Unassembled WGS sequence"/>
</dbReference>
<dbReference type="EMBL" id="JAIOIV010000018">
    <property type="protein sequence ID" value="MBZ0155091.1"/>
    <property type="molecule type" value="Genomic_DNA"/>
</dbReference>
<dbReference type="InterPro" id="IPR001789">
    <property type="entry name" value="Sig_transdc_resp-reg_receiver"/>
</dbReference>
<accession>A0A953JC34</accession>
<organism evidence="3 4">
    <name type="scientific">Candidatus Nitrobium versatile</name>
    <dbReference type="NCBI Taxonomy" id="2884831"/>
    <lineage>
        <taxon>Bacteria</taxon>
        <taxon>Pseudomonadati</taxon>
        <taxon>Nitrospirota</taxon>
        <taxon>Nitrospiria</taxon>
        <taxon>Nitrospirales</taxon>
        <taxon>Nitrospiraceae</taxon>
        <taxon>Candidatus Nitrobium</taxon>
    </lineage>
</organism>
<reference evidence="3" key="2">
    <citation type="submission" date="2021-08" db="EMBL/GenBank/DDBJ databases">
        <authorList>
            <person name="Dalcin Martins P."/>
        </authorList>
    </citation>
    <scope>NUCLEOTIDE SEQUENCE</scope>
    <source>
        <strain evidence="3">MAG_39</strain>
    </source>
</reference>
<evidence type="ECO:0000313" key="4">
    <source>
        <dbReference type="Proteomes" id="UP000705867"/>
    </source>
</evidence>
<reference evidence="3" key="1">
    <citation type="journal article" date="2021" name="bioRxiv">
        <title>Unraveling nitrogen, sulfur and carbon metabolic pathways and microbial community transcriptional responses to substrate deprivation and toxicity stresses in a bioreactor mimicking anoxic brackish coastal sediment conditions.</title>
        <authorList>
            <person name="Martins P.D."/>
            <person name="Echeveste M.J."/>
            <person name="Arshad A."/>
            <person name="Kurth J."/>
            <person name="Ouboter H."/>
            <person name="Jetten M.S.M."/>
            <person name="Welte C.U."/>
        </authorList>
    </citation>
    <scope>NUCLEOTIDE SEQUENCE</scope>
    <source>
        <strain evidence="3">MAG_39</strain>
    </source>
</reference>
<evidence type="ECO:0000256" key="1">
    <source>
        <dbReference type="PROSITE-ProRule" id="PRU00169"/>
    </source>
</evidence>
<dbReference type="Gene3D" id="3.40.50.2300">
    <property type="match status" value="1"/>
</dbReference>
<gene>
    <name evidence="3" type="ORF">K8I29_02615</name>
</gene>
<evidence type="ECO:0000313" key="3">
    <source>
        <dbReference type="EMBL" id="MBZ0155091.1"/>
    </source>
</evidence>
<evidence type="ECO:0000259" key="2">
    <source>
        <dbReference type="PROSITE" id="PS50110"/>
    </source>
</evidence>
<name>A0A953JC34_9BACT</name>
<comment type="caution">
    <text evidence="1">Lacks conserved residue(s) required for the propagation of feature annotation.</text>
</comment>